<protein>
    <submittedName>
        <fullName evidence="1">Uncharacterized protein</fullName>
    </submittedName>
</protein>
<accession>A0AAP9NB89</accession>
<sequence length="165" mass="19709">MKITRLNTKFSLQHTPVLPNGGKLQTITDNNKFKNIMDENMLKRYEKRINRVKYLKGSYMNNTKWKKLFTTICKNSIVYCPCEVRVKLLGEDNNLFRISLYLENEEYTRDDISGPPTRLSDIEYLVMTLQSKDEMFRLEKLINELGKYEYQLDDETYTIKIYGYK</sequence>
<proteinExistence type="predicted"/>
<name>A0AAP9NB89_BACFG</name>
<dbReference type="Proteomes" id="UP000501467">
    <property type="component" value="Chromosome"/>
</dbReference>
<organism evidence="1 2">
    <name type="scientific">Bacteroides fragilis</name>
    <dbReference type="NCBI Taxonomy" id="817"/>
    <lineage>
        <taxon>Bacteria</taxon>
        <taxon>Pseudomonadati</taxon>
        <taxon>Bacteroidota</taxon>
        <taxon>Bacteroidia</taxon>
        <taxon>Bacteroidales</taxon>
        <taxon>Bacteroidaceae</taxon>
        <taxon>Bacteroides</taxon>
    </lineage>
</organism>
<evidence type="ECO:0000313" key="1">
    <source>
        <dbReference type="EMBL" id="QKH83751.1"/>
    </source>
</evidence>
<evidence type="ECO:0000313" key="2">
    <source>
        <dbReference type="Proteomes" id="UP000501467"/>
    </source>
</evidence>
<dbReference type="AlphaFoldDB" id="A0AAP9NB89"/>
<dbReference type="InterPro" id="IPR046500">
    <property type="entry name" value="DUF6678"/>
</dbReference>
<reference evidence="1 2" key="1">
    <citation type="submission" date="2020-05" db="EMBL/GenBank/DDBJ databases">
        <title>FDA dAtabase for Regulatory Grade micrObial Sequences (FDA-ARGOS): Supporting development and validation of Infectious Disease Dx tests.</title>
        <authorList>
            <person name="Bojja K."/>
            <person name="Kessler A."/>
            <person name="Tallon L."/>
            <person name="Sadzewicz L."/>
            <person name="Zhao X."/>
            <person name="Vavikolanu K."/>
            <person name="Mehta A."/>
            <person name="Aluvathingal J."/>
            <person name="Nadendla S."/>
            <person name="Myers T."/>
            <person name="Yan Y."/>
            <person name="Sichtig H."/>
        </authorList>
    </citation>
    <scope>NUCLEOTIDE SEQUENCE [LARGE SCALE GENOMIC DNA]</scope>
    <source>
        <strain evidence="1 2">FDAARGOS_763</strain>
    </source>
</reference>
<dbReference type="EMBL" id="CP054003">
    <property type="protein sequence ID" value="QKH83751.1"/>
    <property type="molecule type" value="Genomic_DNA"/>
</dbReference>
<gene>
    <name evidence="1" type="ORF">FOC69_05020</name>
</gene>
<dbReference type="RefSeq" id="WP_032541423.1">
    <property type="nucleotide sequence ID" value="NZ_CP054003.1"/>
</dbReference>
<dbReference type="Pfam" id="PF20383">
    <property type="entry name" value="DUF6678"/>
    <property type="match status" value="1"/>
</dbReference>